<reference evidence="2 3" key="1">
    <citation type="submission" date="2019-03" db="EMBL/GenBank/DDBJ databases">
        <title>Genomic Encyclopedia of Type Strains, Phase IV (KMG-IV): sequencing the most valuable type-strain genomes for metagenomic binning, comparative biology and taxonomic classification.</title>
        <authorList>
            <person name="Goeker M."/>
        </authorList>
    </citation>
    <scope>NUCLEOTIDE SEQUENCE [LARGE SCALE GENOMIC DNA]</scope>
    <source>
        <strain evidence="2 3">DSM 21153</strain>
    </source>
</reference>
<dbReference type="SUPFAM" id="SSF53335">
    <property type="entry name" value="S-adenosyl-L-methionine-dependent methyltransferases"/>
    <property type="match status" value="1"/>
</dbReference>
<feature type="domain" description="Methyltransferase type 11" evidence="1">
    <location>
        <begin position="66"/>
        <end position="155"/>
    </location>
</feature>
<dbReference type="GO" id="GO:0008757">
    <property type="term" value="F:S-adenosylmethionine-dependent methyltransferase activity"/>
    <property type="evidence" value="ECO:0007669"/>
    <property type="project" value="InterPro"/>
</dbReference>
<evidence type="ECO:0000313" key="2">
    <source>
        <dbReference type="EMBL" id="TCM77810.1"/>
    </source>
</evidence>
<evidence type="ECO:0000313" key="3">
    <source>
        <dbReference type="Proteomes" id="UP000295277"/>
    </source>
</evidence>
<name>A0A4R1YKY2_9RHOB</name>
<gene>
    <name evidence="2" type="ORF">EV216_12819</name>
</gene>
<keyword evidence="2" id="KW-0489">Methyltransferase</keyword>
<dbReference type="AlphaFoldDB" id="A0A4R1YKY2"/>
<sequence length="284" mass="30868">MTGKIDTRAVGLDAGLAFIRWLTGAENLHYGLWTGLDVTAANLGRAQAAYTERLFSYLPQGRLRILDIGGGAGETAAKLIALGHEVEIVVPSAFLASRCRANAPAAKVHEMPFQDFASAPRFDLCLFSESFQYIPCALALDKAAGLLVPGGEILIADCFRSDGFQGGGRIRAAGGGHRLALMRTELAARGLVPLAEEDITEAVAPSIELEQALFNVFGHAITRIDAELAAKRPRGRWLMHRALGLVLNARRRERLAARLMGRERTAKAFCRDNRYMIFRLRPGG</sequence>
<protein>
    <submittedName>
        <fullName evidence="2">MPBQ/MSBQ methyltransferase</fullName>
    </submittedName>
</protein>
<dbReference type="InterPro" id="IPR013216">
    <property type="entry name" value="Methyltransf_11"/>
</dbReference>
<dbReference type="Pfam" id="PF08241">
    <property type="entry name" value="Methyltransf_11"/>
    <property type="match status" value="1"/>
</dbReference>
<dbReference type="RefSeq" id="WP_132696396.1">
    <property type="nucleotide sequence ID" value="NZ_SLVM01000028.1"/>
</dbReference>
<evidence type="ECO:0000259" key="1">
    <source>
        <dbReference type="Pfam" id="PF08241"/>
    </source>
</evidence>
<comment type="caution">
    <text evidence="2">The sequence shown here is derived from an EMBL/GenBank/DDBJ whole genome shotgun (WGS) entry which is preliminary data.</text>
</comment>
<dbReference type="Proteomes" id="UP000295277">
    <property type="component" value="Unassembled WGS sequence"/>
</dbReference>
<dbReference type="EMBL" id="SLVM01000028">
    <property type="protein sequence ID" value="TCM77810.1"/>
    <property type="molecule type" value="Genomic_DNA"/>
</dbReference>
<dbReference type="OrthoDB" id="9811589at2"/>
<keyword evidence="3" id="KW-1185">Reference proteome</keyword>
<dbReference type="GO" id="GO:0032259">
    <property type="term" value="P:methylation"/>
    <property type="evidence" value="ECO:0007669"/>
    <property type="project" value="UniProtKB-KW"/>
</dbReference>
<accession>A0A4R1YKY2</accession>
<organism evidence="2 3">
    <name type="scientific">Rhodovulum steppense</name>
    <dbReference type="NCBI Taxonomy" id="540251"/>
    <lineage>
        <taxon>Bacteria</taxon>
        <taxon>Pseudomonadati</taxon>
        <taxon>Pseudomonadota</taxon>
        <taxon>Alphaproteobacteria</taxon>
        <taxon>Rhodobacterales</taxon>
        <taxon>Paracoccaceae</taxon>
        <taxon>Rhodovulum</taxon>
    </lineage>
</organism>
<proteinExistence type="predicted"/>
<dbReference type="InterPro" id="IPR029063">
    <property type="entry name" value="SAM-dependent_MTases_sf"/>
</dbReference>
<dbReference type="Gene3D" id="3.40.50.150">
    <property type="entry name" value="Vaccinia Virus protein VP39"/>
    <property type="match status" value="1"/>
</dbReference>
<keyword evidence="2" id="KW-0808">Transferase</keyword>